<evidence type="ECO:0000313" key="2">
    <source>
        <dbReference type="Proteomes" id="UP000501690"/>
    </source>
</evidence>
<proteinExistence type="predicted"/>
<dbReference type="AlphaFoldDB" id="A0A4D6NG90"/>
<sequence>MDWNSPRYMSNSELHLKTYLTIKVGVMREIPHLEAYPSDSDLSFFLSLKKSFRLQEQAVMEVEVMEGANLFQEQVATHTVVTKGINLLHEQAIIKMVVTKDNGLLKEQVAVVTMVSSHTSSGNDVVLYWNSAHERSILKRQRHSSG</sequence>
<evidence type="ECO:0000313" key="1">
    <source>
        <dbReference type="EMBL" id="QCE11922.1"/>
    </source>
</evidence>
<dbReference type="Proteomes" id="UP000501690">
    <property type="component" value="Linkage Group LG10"/>
</dbReference>
<organism evidence="1 2">
    <name type="scientific">Vigna unguiculata</name>
    <name type="common">Cowpea</name>
    <dbReference type="NCBI Taxonomy" id="3917"/>
    <lineage>
        <taxon>Eukaryota</taxon>
        <taxon>Viridiplantae</taxon>
        <taxon>Streptophyta</taxon>
        <taxon>Embryophyta</taxon>
        <taxon>Tracheophyta</taxon>
        <taxon>Spermatophyta</taxon>
        <taxon>Magnoliopsida</taxon>
        <taxon>eudicotyledons</taxon>
        <taxon>Gunneridae</taxon>
        <taxon>Pentapetalae</taxon>
        <taxon>rosids</taxon>
        <taxon>fabids</taxon>
        <taxon>Fabales</taxon>
        <taxon>Fabaceae</taxon>
        <taxon>Papilionoideae</taxon>
        <taxon>50 kb inversion clade</taxon>
        <taxon>NPAAA clade</taxon>
        <taxon>indigoferoid/millettioid clade</taxon>
        <taxon>Phaseoleae</taxon>
        <taxon>Vigna</taxon>
    </lineage>
</organism>
<gene>
    <name evidence="1" type="ORF">DEO72_LG10g3161</name>
</gene>
<reference evidence="1 2" key="1">
    <citation type="submission" date="2019-04" db="EMBL/GenBank/DDBJ databases">
        <title>An improved genome assembly and genetic linkage map for asparagus bean, Vigna unguiculata ssp. sesquipedialis.</title>
        <authorList>
            <person name="Xia Q."/>
            <person name="Zhang R."/>
            <person name="Dong Y."/>
        </authorList>
    </citation>
    <scope>NUCLEOTIDE SEQUENCE [LARGE SCALE GENOMIC DNA]</scope>
    <source>
        <tissue evidence="1">Leaf</tissue>
    </source>
</reference>
<accession>A0A4D6NG90</accession>
<name>A0A4D6NG90_VIGUN</name>
<keyword evidence="2" id="KW-1185">Reference proteome</keyword>
<dbReference type="EMBL" id="CP039354">
    <property type="protein sequence ID" value="QCE11922.1"/>
    <property type="molecule type" value="Genomic_DNA"/>
</dbReference>
<protein>
    <submittedName>
        <fullName evidence="1">Uncharacterized protein</fullName>
    </submittedName>
</protein>